<evidence type="ECO:0000313" key="2">
    <source>
        <dbReference type="EMBL" id="OWK46836.1"/>
    </source>
</evidence>
<comment type="caution">
    <text evidence="2">The sequence shown here is derived from an EMBL/GenBank/DDBJ whole genome shotgun (WGS) entry which is preliminary data.</text>
</comment>
<keyword evidence="3" id="KW-1185">Reference proteome</keyword>
<dbReference type="AlphaFoldDB" id="A0A225E9Y1"/>
<proteinExistence type="predicted"/>
<name>A0A225E9Y1_9BACT</name>
<evidence type="ECO:0000256" key="1">
    <source>
        <dbReference type="SAM" id="MobiDB-lite"/>
    </source>
</evidence>
<reference evidence="3" key="1">
    <citation type="submission" date="2017-06" db="EMBL/GenBank/DDBJ databases">
        <title>Genome analysis of Fimbriiglobus ruber SP5, the first member of the order Planctomycetales with confirmed chitinolytic capability.</title>
        <authorList>
            <person name="Ravin N.V."/>
            <person name="Rakitin A.L."/>
            <person name="Ivanova A.A."/>
            <person name="Beletsky A.V."/>
            <person name="Kulichevskaya I.S."/>
            <person name="Mardanov A.V."/>
            <person name="Dedysh S.N."/>
        </authorList>
    </citation>
    <scope>NUCLEOTIDE SEQUENCE [LARGE SCALE GENOMIC DNA]</scope>
    <source>
        <strain evidence="3">SP5</strain>
    </source>
</reference>
<accession>A0A225E9Y1</accession>
<protein>
    <submittedName>
        <fullName evidence="2">Uncharacterized protein</fullName>
    </submittedName>
</protein>
<dbReference type="Proteomes" id="UP000214646">
    <property type="component" value="Unassembled WGS sequence"/>
</dbReference>
<dbReference type="EMBL" id="NIDE01000001">
    <property type="protein sequence ID" value="OWK46836.1"/>
    <property type="molecule type" value="Genomic_DNA"/>
</dbReference>
<organism evidence="2 3">
    <name type="scientific">Fimbriiglobus ruber</name>
    <dbReference type="NCBI Taxonomy" id="1908690"/>
    <lineage>
        <taxon>Bacteria</taxon>
        <taxon>Pseudomonadati</taxon>
        <taxon>Planctomycetota</taxon>
        <taxon>Planctomycetia</taxon>
        <taxon>Gemmatales</taxon>
        <taxon>Gemmataceae</taxon>
        <taxon>Fimbriiglobus</taxon>
    </lineage>
</organism>
<evidence type="ECO:0000313" key="3">
    <source>
        <dbReference type="Proteomes" id="UP000214646"/>
    </source>
</evidence>
<feature type="region of interest" description="Disordered" evidence="1">
    <location>
        <begin position="1"/>
        <end position="61"/>
    </location>
</feature>
<gene>
    <name evidence="2" type="ORF">FRUB_00535</name>
</gene>
<sequence>MPTPVEPSSDAPNPINPPKKPAADSTVPKTSQVIIPPAEVNPAYAPITPTVPTVGGSKTPF</sequence>